<accession>A0A645BA51</accession>
<sequence length="121" mass="13433">MSPGVGVHIFLLPSPRIKFFAFPDSVPFTFTRMPNDVNILLIGTEAVVSKFISELAFPTSSIIPQIEMDTPCDAPFFTLDTERIPQIFGIKTSYSWIVGVSMSIPEDKTKLLLRRRAVGGL</sequence>
<organism evidence="1">
    <name type="scientific">bioreactor metagenome</name>
    <dbReference type="NCBI Taxonomy" id="1076179"/>
    <lineage>
        <taxon>unclassified sequences</taxon>
        <taxon>metagenomes</taxon>
        <taxon>ecological metagenomes</taxon>
    </lineage>
</organism>
<protein>
    <submittedName>
        <fullName evidence="1">Uncharacterized protein</fullName>
    </submittedName>
</protein>
<reference evidence="1" key="1">
    <citation type="submission" date="2019-08" db="EMBL/GenBank/DDBJ databases">
        <authorList>
            <person name="Kucharzyk K."/>
            <person name="Murdoch R.W."/>
            <person name="Higgins S."/>
            <person name="Loffler F."/>
        </authorList>
    </citation>
    <scope>NUCLEOTIDE SEQUENCE</scope>
</reference>
<evidence type="ECO:0000313" key="1">
    <source>
        <dbReference type="EMBL" id="MPM61918.1"/>
    </source>
</evidence>
<dbReference type="AlphaFoldDB" id="A0A645BA51"/>
<gene>
    <name evidence="1" type="ORF">SDC9_108782</name>
</gene>
<dbReference type="EMBL" id="VSSQ01018593">
    <property type="protein sequence ID" value="MPM61918.1"/>
    <property type="molecule type" value="Genomic_DNA"/>
</dbReference>
<comment type="caution">
    <text evidence="1">The sequence shown here is derived from an EMBL/GenBank/DDBJ whole genome shotgun (WGS) entry which is preliminary data.</text>
</comment>
<name>A0A645BA51_9ZZZZ</name>
<proteinExistence type="predicted"/>